<keyword evidence="1" id="KW-0812">Transmembrane</keyword>
<protein>
    <submittedName>
        <fullName evidence="2">Uncharacterized protein</fullName>
    </submittedName>
</protein>
<gene>
    <name evidence="2" type="ORF">KS407_01560</name>
</gene>
<keyword evidence="3" id="KW-1185">Reference proteome</keyword>
<feature type="transmembrane region" description="Helical" evidence="1">
    <location>
        <begin position="6"/>
        <end position="28"/>
    </location>
</feature>
<keyword evidence="1" id="KW-1133">Transmembrane helix</keyword>
<keyword evidence="1" id="KW-0472">Membrane</keyword>
<dbReference type="EMBL" id="JAHQCR010000013">
    <property type="protein sequence ID" value="MBU9720128.1"/>
    <property type="molecule type" value="Genomic_DNA"/>
</dbReference>
<name>A0ABS6JNJ1_9BACI</name>
<proteinExistence type="predicted"/>
<dbReference type="RefSeq" id="WP_088075561.1">
    <property type="nucleotide sequence ID" value="NZ_JAHQCR010000013.1"/>
</dbReference>
<comment type="caution">
    <text evidence="2">The sequence shown here is derived from an EMBL/GenBank/DDBJ whole genome shotgun (WGS) entry which is preliminary data.</text>
</comment>
<evidence type="ECO:0000313" key="2">
    <source>
        <dbReference type="EMBL" id="MBU9720128.1"/>
    </source>
</evidence>
<dbReference type="Proteomes" id="UP000790580">
    <property type="component" value="Unassembled WGS sequence"/>
</dbReference>
<accession>A0ABS6JNJ1</accession>
<feature type="transmembrane region" description="Helical" evidence="1">
    <location>
        <begin position="60"/>
        <end position="78"/>
    </location>
</feature>
<sequence>MSNKGLAGLLVGIFAIELLAIHIINMLFYGVIKTWIFDLTIILQFILFLGVQQSGKGKDFIANIALLIIMPIVFIIALPTTTYEGGKEILQNEITHDEVSFISTEFKTIQTTDNSSWLLENFYYHYEVQASGDDLYYMINPSNGDVYQLEEDFYRPFR</sequence>
<evidence type="ECO:0000313" key="3">
    <source>
        <dbReference type="Proteomes" id="UP000790580"/>
    </source>
</evidence>
<reference evidence="2 3" key="1">
    <citation type="submission" date="2021-06" db="EMBL/GenBank/DDBJ databases">
        <title>Bacillus sp. RD4P76, an endophyte from a halophyte.</title>
        <authorList>
            <person name="Sun J.-Q."/>
        </authorList>
    </citation>
    <scope>NUCLEOTIDE SEQUENCE [LARGE SCALE GENOMIC DNA]</scope>
    <source>
        <strain evidence="2 3">JCM 17098</strain>
    </source>
</reference>
<organism evidence="2 3">
    <name type="scientific">Evansella alkalicola</name>
    <dbReference type="NCBI Taxonomy" id="745819"/>
    <lineage>
        <taxon>Bacteria</taxon>
        <taxon>Bacillati</taxon>
        <taxon>Bacillota</taxon>
        <taxon>Bacilli</taxon>
        <taxon>Bacillales</taxon>
        <taxon>Bacillaceae</taxon>
        <taxon>Evansella</taxon>
    </lineage>
</organism>
<feature type="transmembrane region" description="Helical" evidence="1">
    <location>
        <begin position="35"/>
        <end position="54"/>
    </location>
</feature>
<evidence type="ECO:0000256" key="1">
    <source>
        <dbReference type="SAM" id="Phobius"/>
    </source>
</evidence>